<feature type="coiled-coil region" evidence="1">
    <location>
        <begin position="1366"/>
        <end position="1437"/>
    </location>
</feature>
<keyword evidence="1" id="KW-0175">Coiled coil</keyword>
<dbReference type="Pfam" id="PF13952">
    <property type="entry name" value="DUF4216"/>
    <property type="match status" value="1"/>
</dbReference>
<dbReference type="InterPro" id="IPR004242">
    <property type="entry name" value="Transposase_21"/>
</dbReference>
<reference evidence="6 7" key="1">
    <citation type="journal article" date="2018" name="PLoS Genet.">
        <title>Population sequencing reveals clonal diversity and ancestral inbreeding in the grapevine cultivar Chardonnay.</title>
        <authorList>
            <person name="Roach M.J."/>
            <person name="Johnson D.L."/>
            <person name="Bohlmann J."/>
            <person name="van Vuuren H.J."/>
            <person name="Jones S.J."/>
            <person name="Pretorius I.S."/>
            <person name="Schmidt S.A."/>
            <person name="Borneman A.R."/>
        </authorList>
    </citation>
    <scope>NUCLEOTIDE SEQUENCE [LARGE SCALE GENOMIC DNA]</scope>
    <source>
        <strain evidence="7">cv. Chardonnay</strain>
        <tissue evidence="6">Leaf</tissue>
    </source>
</reference>
<feature type="region of interest" description="Disordered" evidence="2">
    <location>
        <begin position="1289"/>
        <end position="1313"/>
    </location>
</feature>
<evidence type="ECO:0000256" key="1">
    <source>
        <dbReference type="SAM" id="Coils"/>
    </source>
</evidence>
<organism evidence="6 7">
    <name type="scientific">Vitis vinifera</name>
    <name type="common">Grape</name>
    <dbReference type="NCBI Taxonomy" id="29760"/>
    <lineage>
        <taxon>Eukaryota</taxon>
        <taxon>Viridiplantae</taxon>
        <taxon>Streptophyta</taxon>
        <taxon>Embryophyta</taxon>
        <taxon>Tracheophyta</taxon>
        <taxon>Spermatophyta</taxon>
        <taxon>Magnoliopsida</taxon>
        <taxon>eudicotyledons</taxon>
        <taxon>Gunneridae</taxon>
        <taxon>Pentapetalae</taxon>
        <taxon>rosids</taxon>
        <taxon>Vitales</taxon>
        <taxon>Vitaceae</taxon>
        <taxon>Viteae</taxon>
        <taxon>Vitis</taxon>
    </lineage>
</organism>
<dbReference type="PANTHER" id="PTHR48258:SF3">
    <property type="entry name" value="FK506-BINDING PROTEIN 4-LIKE ISOFORM X1"/>
    <property type="match status" value="1"/>
</dbReference>
<dbReference type="InterPro" id="IPR025452">
    <property type="entry name" value="DUF4218"/>
</dbReference>
<evidence type="ECO:0000259" key="3">
    <source>
        <dbReference type="Pfam" id="PF13952"/>
    </source>
</evidence>
<dbReference type="InterPro" id="IPR025312">
    <property type="entry name" value="DUF4216"/>
</dbReference>
<dbReference type="Proteomes" id="UP000288805">
    <property type="component" value="Unassembled WGS sequence"/>
</dbReference>
<dbReference type="InterPro" id="IPR004252">
    <property type="entry name" value="Probable_transposase_24"/>
</dbReference>
<dbReference type="PANTHER" id="PTHR48258">
    <property type="entry name" value="DUF4218 DOMAIN-CONTAINING PROTEIN-RELATED"/>
    <property type="match status" value="1"/>
</dbReference>
<feature type="region of interest" description="Disordered" evidence="2">
    <location>
        <begin position="1169"/>
        <end position="1189"/>
    </location>
</feature>
<sequence>MPIDKSWMQKSRVSSEYHKGVLEFLDFAFTNAPGKEMLPCPCIRCNNCVMQKREIMYDHLLDNGIARNYVRWLMHGEYEFCEPANTSTNESDMHDEMEEMLNDAFGMSMPNEESERSPHVHEEFEKPNKDANKFYNLLREADHELYPGCKKFTKLSFIIRLLHMKCLNGWSNKSFTMLLELLKEALPEGETLPSNYYEAKKLLRDLGLHYIKIDACPSDCMLYSKEHANANECVVCGVSRWKSSDDNSTDEFTKSVKKKKIPAKVLRYFPLKPRLQRLYMSSKTASHMKWHVDGRMEGEMMRHPVDSLAWKNFDNVHPSFALEPRNVRLGLASDGFNPFGNMSISYSMWPVVLIPYNLPPWMCMKQTFFMLSLLIPGPTAPGNDIDIYLQPLIDELNDLWEVGVETYDASTKQNFCMRAAILWTINDFPAYANLSGWSTKGKFACPICNKDCSSYRLQNGRKWCYMGHRRFLPIDHRFRRDKKSFDGNEEHRAAPKHLSGEDVLHQLDGMEHITLGKTSKNKMSAKRKREHVELEHNWKKKSIFFQLPYWKTLILRHNLDVMHIEKNICDSIVGTLLSIDGKSKDNFNSRLDLQAMGIRDQLHPIQRGNRVMLPAACYSLTSNEKKEFCKFLKEVKVPDGYASNISRCVQVNERKIFGLKSHDCHVLMQQLLPLAIRGVLHKNVCAVIVELCSFFKQLCSKVLMTDQLEHLENDIIVTLCKLERIFPPSFFDVMVHLPIHLASEAKIVGPVQYRWMYPIERYLRTLKSYVRNKSRPEGSIAEGYIAEECTTFCSRYLHDVETKHDREERNYVIENNITNGGGLTIFKCMGRTIGKSTSRVLSTEEWSQAHLYVLTNCEEVTSFIEEHKQSIRVKPRIRARDVDLFHIREFISWFEERIIQMRHEGPISEHILSLSRGPSTSVTCYRGYIINGFKFHTREREKGKKTQNSGVVVTAEVSSFASARDKNPILGHVSYYGVLTDVIELHYLGGNKVILFKCDWWDVINSGRGMKKDEYGFTCLNFERTICTDEPFVLASQAKQVFYVQNSNEENWHTVVEIQTRGVYDMNQKVSTNDPEPYQQLITLHSQRDVHELIENDLINWDRNDIAGETIQIDVLLSRQKNIVERDNEFIHDDDIDDEMSHRRGRVQIVSQEDELDNLQQLLDIQPAATTTPSSSDPSDSSDPSVVDEERLCHRPPHLSDDDWRWLIHFWGTPEAKDISEKNKANRAKQVIKHTSGSKSYAQIRYEQAQKKDDRSEPNRIEMFALTHTRKDGTPVDDHSKEIMDQFQQLLSQPEGTSSSTSASSGASTSVSSTSVASTYVDEIYTQVMGPERHGRVRGYGYGPTPTSIFGSTSRRRSGVILSTQLENAQEMLIAAEQKFTTATEELTNVKDELSHVKETFEERLIEVQKKTREEVKEEFEEKMMEMQRKMQAQMQAQIQEQMMQMMQQFQQKQ</sequence>
<dbReference type="Pfam" id="PF13963">
    <property type="entry name" value="Transpos_assoc"/>
    <property type="match status" value="1"/>
</dbReference>
<proteinExistence type="predicted"/>
<dbReference type="Pfam" id="PF03004">
    <property type="entry name" value="Transposase_24"/>
    <property type="match status" value="1"/>
</dbReference>
<dbReference type="InterPro" id="IPR029480">
    <property type="entry name" value="Transpos_assoc"/>
</dbReference>
<name>A0A438G297_VITVI</name>
<protein>
    <recommendedName>
        <fullName evidence="8">Transposase-associated domain-containing protein</fullName>
    </recommendedName>
</protein>
<feature type="domain" description="DUF4216" evidence="3">
    <location>
        <begin position="983"/>
        <end position="1055"/>
    </location>
</feature>
<feature type="compositionally biased region" description="Low complexity" evidence="2">
    <location>
        <begin position="1296"/>
        <end position="1313"/>
    </location>
</feature>
<evidence type="ECO:0000259" key="4">
    <source>
        <dbReference type="Pfam" id="PF13960"/>
    </source>
</evidence>
<feature type="compositionally biased region" description="Low complexity" evidence="2">
    <location>
        <begin position="1169"/>
        <end position="1185"/>
    </location>
</feature>
<gene>
    <name evidence="6" type="ORF">CK203_066516</name>
</gene>
<dbReference type="Pfam" id="PF13960">
    <property type="entry name" value="DUF4218"/>
    <property type="match status" value="1"/>
</dbReference>
<evidence type="ECO:0008006" key="8">
    <source>
        <dbReference type="Google" id="ProtNLM"/>
    </source>
</evidence>
<dbReference type="Pfam" id="PF02992">
    <property type="entry name" value="Transposase_21"/>
    <property type="match status" value="1"/>
</dbReference>
<evidence type="ECO:0000256" key="2">
    <source>
        <dbReference type="SAM" id="MobiDB-lite"/>
    </source>
</evidence>
<comment type="caution">
    <text evidence="6">The sequence shown here is derived from an EMBL/GenBank/DDBJ whole genome shotgun (WGS) entry which is preliminary data.</text>
</comment>
<evidence type="ECO:0000313" key="6">
    <source>
        <dbReference type="EMBL" id="RVW66324.1"/>
    </source>
</evidence>
<dbReference type="EMBL" id="QGNW01000669">
    <property type="protein sequence ID" value="RVW66324.1"/>
    <property type="molecule type" value="Genomic_DNA"/>
</dbReference>
<feature type="domain" description="Transposase-associated" evidence="5">
    <location>
        <begin position="5"/>
        <end position="77"/>
    </location>
</feature>
<feature type="domain" description="DUF4218" evidence="4">
    <location>
        <begin position="698"/>
        <end position="810"/>
    </location>
</feature>
<evidence type="ECO:0000313" key="7">
    <source>
        <dbReference type="Proteomes" id="UP000288805"/>
    </source>
</evidence>
<accession>A0A438G297</accession>
<evidence type="ECO:0000259" key="5">
    <source>
        <dbReference type="Pfam" id="PF13963"/>
    </source>
</evidence>